<proteinExistence type="predicted"/>
<feature type="compositionally biased region" description="Polar residues" evidence="1">
    <location>
        <begin position="75"/>
        <end position="100"/>
    </location>
</feature>
<feature type="region of interest" description="Disordered" evidence="1">
    <location>
        <begin position="75"/>
        <end position="104"/>
    </location>
</feature>
<dbReference type="Proteomes" id="UP000642748">
    <property type="component" value="Unassembled WGS sequence"/>
</dbReference>
<evidence type="ECO:0000313" key="3">
    <source>
        <dbReference type="Proteomes" id="UP000642748"/>
    </source>
</evidence>
<sequence length="132" mass="13050">MGLMPGMPAIPGPAIPGRLAMPGIPVIPDVAVPGPGRVPGAGRVVFGVTLAGPAGNSAAGIADRGRGSVVNSAFNTVGRSGASPSEGPNQSASRCRQLTGSPRDLAVHTRSSVNPDINQEDGVRAVRAVLGV</sequence>
<name>A0A8J3VTT9_9ACTN</name>
<organism evidence="2 3">
    <name type="scientific">Rugosimonospora africana</name>
    <dbReference type="NCBI Taxonomy" id="556532"/>
    <lineage>
        <taxon>Bacteria</taxon>
        <taxon>Bacillati</taxon>
        <taxon>Actinomycetota</taxon>
        <taxon>Actinomycetes</taxon>
        <taxon>Micromonosporales</taxon>
        <taxon>Micromonosporaceae</taxon>
        <taxon>Rugosimonospora</taxon>
    </lineage>
</organism>
<protein>
    <submittedName>
        <fullName evidence="2">Uncharacterized protein</fullName>
    </submittedName>
</protein>
<reference evidence="2" key="1">
    <citation type="submission" date="2021-01" db="EMBL/GenBank/DDBJ databases">
        <title>Whole genome shotgun sequence of Rugosimonospora africana NBRC 104875.</title>
        <authorList>
            <person name="Komaki H."/>
            <person name="Tamura T."/>
        </authorList>
    </citation>
    <scope>NUCLEOTIDE SEQUENCE</scope>
    <source>
        <strain evidence="2">NBRC 104875</strain>
    </source>
</reference>
<dbReference type="AlphaFoldDB" id="A0A8J3VTT9"/>
<accession>A0A8J3VTT9</accession>
<evidence type="ECO:0000313" key="2">
    <source>
        <dbReference type="EMBL" id="GIH18041.1"/>
    </source>
</evidence>
<evidence type="ECO:0000256" key="1">
    <source>
        <dbReference type="SAM" id="MobiDB-lite"/>
    </source>
</evidence>
<keyword evidence="3" id="KW-1185">Reference proteome</keyword>
<comment type="caution">
    <text evidence="2">The sequence shown here is derived from an EMBL/GenBank/DDBJ whole genome shotgun (WGS) entry which is preliminary data.</text>
</comment>
<gene>
    <name evidence="2" type="ORF">Raf01_62130</name>
</gene>
<dbReference type="EMBL" id="BONZ01000062">
    <property type="protein sequence ID" value="GIH18041.1"/>
    <property type="molecule type" value="Genomic_DNA"/>
</dbReference>